<dbReference type="Proteomes" id="UP000823775">
    <property type="component" value="Unassembled WGS sequence"/>
</dbReference>
<accession>A0ABS8TN65</accession>
<keyword evidence="3" id="KW-1185">Reference proteome</keyword>
<name>A0ABS8TN65_DATST</name>
<evidence type="ECO:0000313" key="2">
    <source>
        <dbReference type="EMBL" id="MCD7472957.1"/>
    </source>
</evidence>
<gene>
    <name evidence="2" type="ORF">HAX54_014395</name>
</gene>
<protein>
    <submittedName>
        <fullName evidence="2">Uncharacterized protein</fullName>
    </submittedName>
</protein>
<evidence type="ECO:0000256" key="1">
    <source>
        <dbReference type="SAM" id="MobiDB-lite"/>
    </source>
</evidence>
<comment type="caution">
    <text evidence="2">The sequence shown here is derived from an EMBL/GenBank/DDBJ whole genome shotgun (WGS) entry which is preliminary data.</text>
</comment>
<reference evidence="2 3" key="1">
    <citation type="journal article" date="2021" name="BMC Genomics">
        <title>Datura genome reveals duplications of psychoactive alkaloid biosynthetic genes and high mutation rate following tissue culture.</title>
        <authorList>
            <person name="Rajewski A."/>
            <person name="Carter-House D."/>
            <person name="Stajich J."/>
            <person name="Litt A."/>
        </authorList>
    </citation>
    <scope>NUCLEOTIDE SEQUENCE [LARGE SCALE GENOMIC DNA]</scope>
    <source>
        <strain evidence="2">AR-01</strain>
    </source>
</reference>
<proteinExistence type="predicted"/>
<evidence type="ECO:0000313" key="3">
    <source>
        <dbReference type="Proteomes" id="UP000823775"/>
    </source>
</evidence>
<feature type="region of interest" description="Disordered" evidence="1">
    <location>
        <begin position="1"/>
        <end position="43"/>
    </location>
</feature>
<sequence>MKATCEETSDEESEGEDGEINLTLMAKSDTDSDSNSSREKIESKNAIKTLNTEISKLEETVFVQKTENSKAEVRRNNKKGYLDNSCSRHMTGKIDLQENEDEQHEIGLVPSSTKQVSTPSLNEGTLLETDSLNVPSESRQELKISRGTIPETVGYNQEEDINYEETFVPFSRMEAIRILIVFIALISMQFCKTENQIIDIFTKALGG</sequence>
<organism evidence="2 3">
    <name type="scientific">Datura stramonium</name>
    <name type="common">Jimsonweed</name>
    <name type="synonym">Common thornapple</name>
    <dbReference type="NCBI Taxonomy" id="4076"/>
    <lineage>
        <taxon>Eukaryota</taxon>
        <taxon>Viridiplantae</taxon>
        <taxon>Streptophyta</taxon>
        <taxon>Embryophyta</taxon>
        <taxon>Tracheophyta</taxon>
        <taxon>Spermatophyta</taxon>
        <taxon>Magnoliopsida</taxon>
        <taxon>eudicotyledons</taxon>
        <taxon>Gunneridae</taxon>
        <taxon>Pentapetalae</taxon>
        <taxon>asterids</taxon>
        <taxon>lamiids</taxon>
        <taxon>Solanales</taxon>
        <taxon>Solanaceae</taxon>
        <taxon>Solanoideae</taxon>
        <taxon>Datureae</taxon>
        <taxon>Datura</taxon>
    </lineage>
</organism>
<dbReference type="EMBL" id="JACEIK010001895">
    <property type="protein sequence ID" value="MCD7472957.1"/>
    <property type="molecule type" value="Genomic_DNA"/>
</dbReference>
<feature type="compositionally biased region" description="Acidic residues" evidence="1">
    <location>
        <begin position="7"/>
        <end position="19"/>
    </location>
</feature>